<protein>
    <submittedName>
        <fullName evidence="2">Uncharacterized protein</fullName>
    </submittedName>
</protein>
<reference evidence="2 3" key="1">
    <citation type="journal article" date="2004" name="Proc. Natl. Acad. Sci. U.S.A.">
        <title>The complete genomic sequence of Nocardia farcinica IFM 10152.</title>
        <authorList>
            <person name="Ishikawa J."/>
            <person name="Yamashita A."/>
            <person name="Mikami Y."/>
            <person name="Hoshino Y."/>
            <person name="Kurita H."/>
            <person name="Hotta K."/>
            <person name="Shiba T."/>
            <person name="Hattori M."/>
        </authorList>
    </citation>
    <scope>NUCLEOTIDE SEQUENCE [LARGE SCALE GENOMIC DNA]</scope>
    <source>
        <strain evidence="2 3">IFM 10152</strain>
        <plasmid evidence="3">Plasmid pNF2</plasmid>
    </source>
</reference>
<organism evidence="2 3">
    <name type="scientific">Nocardia farcinica (strain IFM 10152)</name>
    <dbReference type="NCBI Taxonomy" id="247156"/>
    <lineage>
        <taxon>Bacteria</taxon>
        <taxon>Bacillati</taxon>
        <taxon>Actinomycetota</taxon>
        <taxon>Actinomycetes</taxon>
        <taxon>Mycobacteriales</taxon>
        <taxon>Nocardiaceae</taxon>
        <taxon>Nocardia</taxon>
    </lineage>
</organism>
<keyword evidence="2" id="KW-0614">Plasmid</keyword>
<name>Q5YM31_NOCFA</name>
<keyword evidence="3" id="KW-1185">Reference proteome</keyword>
<dbReference type="AlphaFoldDB" id="Q5YM31"/>
<evidence type="ECO:0000256" key="1">
    <source>
        <dbReference type="SAM" id="MobiDB-lite"/>
    </source>
</evidence>
<gene>
    <name evidence="2" type="ordered locus">PNF2_720</name>
</gene>
<dbReference type="Proteomes" id="UP000006820">
    <property type="component" value="Plasmid pNF2"/>
</dbReference>
<evidence type="ECO:0000313" key="2">
    <source>
        <dbReference type="EMBL" id="BAD60760.1"/>
    </source>
</evidence>
<evidence type="ECO:0000313" key="3">
    <source>
        <dbReference type="Proteomes" id="UP000006820"/>
    </source>
</evidence>
<geneLocation type="plasmid" evidence="2 3">
    <name>pNF2</name>
</geneLocation>
<feature type="region of interest" description="Disordered" evidence="1">
    <location>
        <begin position="1"/>
        <end position="24"/>
    </location>
</feature>
<dbReference type="HOGENOM" id="CLU_1293236_0_0_11"/>
<sequence>MPRPSRILAHDQPAPSTETSSADHQFAGMPRHLEEPWMNHKHGDETLDRIVHPVEVTAANAMRAEGQLIDAVRTARAQGASWQAIAAAAGVSPLEAERRWATRTHTPLAELGAAVIEPWKTRLANYDHAQVERPENPRALVADLLLATTHARQLLDEITAVTDRLADTQDTVVATAADTASTALAAGADTADQQARHLRTALTQLGTIDKHDR</sequence>
<feature type="compositionally biased region" description="Polar residues" evidence="1">
    <location>
        <begin position="14"/>
        <end position="23"/>
    </location>
</feature>
<proteinExistence type="predicted"/>
<accession>Q5YM31</accession>
<dbReference type="KEGG" id="nfa:PNF2_720"/>
<dbReference type="EMBL" id="AP006620">
    <property type="protein sequence ID" value="BAD60760.1"/>
    <property type="molecule type" value="Genomic_DNA"/>
</dbReference>